<feature type="chain" id="PRO_5039384042" evidence="2">
    <location>
        <begin position="29"/>
        <end position="346"/>
    </location>
</feature>
<evidence type="ECO:0000313" key="5">
    <source>
        <dbReference type="Proteomes" id="UP000249915"/>
    </source>
</evidence>
<feature type="signal peptide" evidence="2">
    <location>
        <begin position="1"/>
        <end position="28"/>
    </location>
</feature>
<evidence type="ECO:0000256" key="1">
    <source>
        <dbReference type="ARBA" id="ARBA00008814"/>
    </source>
</evidence>
<comment type="similarity">
    <text evidence="1">Belongs to the bacterial solute-binding protein 8 family.</text>
</comment>
<dbReference type="EMBL" id="MASW01000005">
    <property type="protein sequence ID" value="PXY22789.1"/>
    <property type="molecule type" value="Genomic_DNA"/>
</dbReference>
<comment type="caution">
    <text evidence="4">The sequence shown here is derived from an EMBL/GenBank/DDBJ whole genome shotgun (WGS) entry which is preliminary data.</text>
</comment>
<dbReference type="PROSITE" id="PS50983">
    <property type="entry name" value="FE_B12_PBP"/>
    <property type="match status" value="1"/>
</dbReference>
<accession>A0A2V4AQY1</accession>
<organism evidence="4 5">
    <name type="scientific">Prauserella muralis</name>
    <dbReference type="NCBI Taxonomy" id="588067"/>
    <lineage>
        <taxon>Bacteria</taxon>
        <taxon>Bacillati</taxon>
        <taxon>Actinomycetota</taxon>
        <taxon>Actinomycetes</taxon>
        <taxon>Pseudonocardiales</taxon>
        <taxon>Pseudonocardiaceae</taxon>
        <taxon>Prauserella</taxon>
    </lineage>
</organism>
<evidence type="ECO:0000313" key="4">
    <source>
        <dbReference type="EMBL" id="PXY22789.1"/>
    </source>
</evidence>
<sequence length="346" mass="36761">MHVPRRLALRPLGLLLSLSLLVPPAACGGGAATQERQPAPGYPRAVGNCGQHTEVTAPPARVVSLNQGSTEILLSLGLAGRLAGTATWTDPLPDDLAEANSHVPRLADNMPSFEAVLAAEPDFVTASFASTLGVGGVATRAQFGELGVPTYLSPADCVKDNSGAGDGRRDETLTMDTIYREVTDLARLFGVEERGDRLVADLKDRLRRASSGLEASGVSLLYWFANADAPYLAGCCGAPGIITRAVGATNVFADTREEWPQVNWETVAERNPDVLVIGDLTRRSQSAESAASKIEFLESHPVTRTMDAVRNKRYVLLSGQAMNPSIRTVEGVERLAAKLREFGLAG</sequence>
<dbReference type="AlphaFoldDB" id="A0A2V4AQY1"/>
<dbReference type="Proteomes" id="UP000249915">
    <property type="component" value="Unassembled WGS sequence"/>
</dbReference>
<dbReference type="OrthoDB" id="9797850at2"/>
<keyword evidence="5" id="KW-1185">Reference proteome</keyword>
<evidence type="ECO:0000256" key="2">
    <source>
        <dbReference type="SAM" id="SignalP"/>
    </source>
</evidence>
<dbReference type="PANTHER" id="PTHR30535">
    <property type="entry name" value="VITAMIN B12-BINDING PROTEIN"/>
    <property type="match status" value="1"/>
</dbReference>
<dbReference type="Gene3D" id="3.40.50.1980">
    <property type="entry name" value="Nitrogenase molybdenum iron protein domain"/>
    <property type="match status" value="2"/>
</dbReference>
<reference evidence="4 5" key="1">
    <citation type="submission" date="2016-07" db="EMBL/GenBank/DDBJ databases">
        <title>Draft genome sequence of Prauserella muralis DSM 45305, isolated from a mould-covered wall in an indoor environment.</title>
        <authorList>
            <person name="Ruckert C."/>
            <person name="Albersmeier A."/>
            <person name="Jiang C.-L."/>
            <person name="Jiang Y."/>
            <person name="Kalinowski J."/>
            <person name="Schneider O."/>
            <person name="Winkler A."/>
            <person name="Zotchev S.B."/>
        </authorList>
    </citation>
    <scope>NUCLEOTIDE SEQUENCE [LARGE SCALE GENOMIC DNA]</scope>
    <source>
        <strain evidence="4 5">DSM 45305</strain>
    </source>
</reference>
<name>A0A2V4AQY1_9PSEU</name>
<protein>
    <submittedName>
        <fullName evidence="4">ABC transporter substrate-binding protein</fullName>
    </submittedName>
</protein>
<dbReference type="InterPro" id="IPR050902">
    <property type="entry name" value="ABC_Transporter_SBP"/>
</dbReference>
<keyword evidence="2" id="KW-0732">Signal</keyword>
<proteinExistence type="inferred from homology"/>
<dbReference type="InterPro" id="IPR002491">
    <property type="entry name" value="ABC_transptr_periplasmic_BD"/>
</dbReference>
<dbReference type="SUPFAM" id="SSF53807">
    <property type="entry name" value="Helical backbone' metal receptor"/>
    <property type="match status" value="1"/>
</dbReference>
<evidence type="ECO:0000259" key="3">
    <source>
        <dbReference type="PROSITE" id="PS50983"/>
    </source>
</evidence>
<feature type="domain" description="Fe/B12 periplasmic-binding" evidence="3">
    <location>
        <begin position="61"/>
        <end position="346"/>
    </location>
</feature>
<gene>
    <name evidence="4" type="ORF">BAY60_23670</name>
</gene>
<dbReference type="RefSeq" id="WP_112283399.1">
    <property type="nucleotide sequence ID" value="NZ_MASW01000005.1"/>
</dbReference>
<dbReference type="Pfam" id="PF01497">
    <property type="entry name" value="Peripla_BP_2"/>
    <property type="match status" value="1"/>
</dbReference>
<dbReference type="PANTHER" id="PTHR30535:SF7">
    <property type="entry name" value="IRON(III) DICITRATE-BINDING PROTEIN"/>
    <property type="match status" value="1"/>
</dbReference>